<dbReference type="STRING" id="504797.SAMN05421678_101447"/>
<reference evidence="2 3" key="1">
    <citation type="submission" date="2016-10" db="EMBL/GenBank/DDBJ databases">
        <authorList>
            <person name="de Groot N.N."/>
        </authorList>
    </citation>
    <scope>NUCLEOTIDE SEQUENCE [LARGE SCALE GENOMIC DNA]</scope>
    <source>
        <strain evidence="2 3">CPCC 202808</strain>
    </source>
</reference>
<evidence type="ECO:0000256" key="1">
    <source>
        <dbReference type="SAM" id="Phobius"/>
    </source>
</evidence>
<accession>A0A1I2KVW4</accession>
<organism evidence="2 3">
    <name type="scientific">Actinopolymorpha cephalotaxi</name>
    <dbReference type="NCBI Taxonomy" id="504797"/>
    <lineage>
        <taxon>Bacteria</taxon>
        <taxon>Bacillati</taxon>
        <taxon>Actinomycetota</taxon>
        <taxon>Actinomycetes</taxon>
        <taxon>Propionibacteriales</taxon>
        <taxon>Actinopolymorphaceae</taxon>
        <taxon>Actinopolymorpha</taxon>
    </lineage>
</organism>
<proteinExistence type="predicted"/>
<keyword evidence="1" id="KW-0472">Membrane</keyword>
<feature type="transmembrane region" description="Helical" evidence="1">
    <location>
        <begin position="27"/>
        <end position="46"/>
    </location>
</feature>
<keyword evidence="1" id="KW-0812">Transmembrane</keyword>
<name>A0A1I2KVW4_9ACTN</name>
<evidence type="ECO:0000313" key="3">
    <source>
        <dbReference type="Proteomes" id="UP000199052"/>
    </source>
</evidence>
<sequence>MVRACLAATGVYFGWTGWYNAQWKYRWYPLFTIVALVLTFSTLYIVRPETLRGDSSQRNA</sequence>
<gene>
    <name evidence="2" type="ORF">SAMN05421678_101447</name>
</gene>
<evidence type="ECO:0000313" key="2">
    <source>
        <dbReference type="EMBL" id="SFF69056.1"/>
    </source>
</evidence>
<dbReference type="EMBL" id="FOOI01000001">
    <property type="protein sequence ID" value="SFF69056.1"/>
    <property type="molecule type" value="Genomic_DNA"/>
</dbReference>
<protein>
    <submittedName>
        <fullName evidence="2">Uncharacterized protein</fullName>
    </submittedName>
</protein>
<dbReference type="Proteomes" id="UP000199052">
    <property type="component" value="Unassembled WGS sequence"/>
</dbReference>
<dbReference type="AlphaFoldDB" id="A0A1I2KVW4"/>
<keyword evidence="1" id="KW-1133">Transmembrane helix</keyword>